<keyword evidence="4" id="KW-1185">Reference proteome</keyword>
<dbReference type="PANTHER" id="PTHR13483">
    <property type="entry name" value="BOX C_D SNORNA PROTEIN 1-RELATED"/>
    <property type="match status" value="1"/>
</dbReference>
<dbReference type="InterPro" id="IPR057721">
    <property type="entry name" value="BCD1_alpha/beta"/>
</dbReference>
<feature type="compositionally biased region" description="Acidic residues" evidence="1">
    <location>
        <begin position="351"/>
        <end position="375"/>
    </location>
</feature>
<feature type="compositionally biased region" description="Low complexity" evidence="1">
    <location>
        <begin position="407"/>
        <end position="417"/>
    </location>
</feature>
<dbReference type="InterPro" id="IPR051639">
    <property type="entry name" value="BCD1"/>
</dbReference>
<dbReference type="OrthoDB" id="272357at2759"/>
<dbReference type="GO" id="GO:0000463">
    <property type="term" value="P:maturation of LSU-rRNA from tricistronic rRNA transcript (SSU-rRNA, 5.8S rRNA, LSU-rRNA)"/>
    <property type="evidence" value="ECO:0007669"/>
    <property type="project" value="TreeGrafter"/>
</dbReference>
<dbReference type="Pfam" id="PF25790">
    <property type="entry name" value="BCD1"/>
    <property type="match status" value="1"/>
</dbReference>
<gene>
    <name evidence="3" type="ORF">B0I35DRAFT_477737</name>
</gene>
<feature type="domain" description="BCD1 alpha/beta" evidence="2">
    <location>
        <begin position="112"/>
        <end position="304"/>
    </location>
</feature>
<dbReference type="GO" id="GO:0000492">
    <property type="term" value="P:box C/D snoRNP assembly"/>
    <property type="evidence" value="ECO:0007669"/>
    <property type="project" value="TreeGrafter"/>
</dbReference>
<reference evidence="3" key="1">
    <citation type="journal article" date="2021" name="Nat. Commun.">
        <title>Genetic determinants of endophytism in the Arabidopsis root mycobiome.</title>
        <authorList>
            <person name="Mesny F."/>
            <person name="Miyauchi S."/>
            <person name="Thiergart T."/>
            <person name="Pickel B."/>
            <person name="Atanasova L."/>
            <person name="Karlsson M."/>
            <person name="Huettel B."/>
            <person name="Barry K.W."/>
            <person name="Haridas S."/>
            <person name="Chen C."/>
            <person name="Bauer D."/>
            <person name="Andreopoulos W."/>
            <person name="Pangilinan J."/>
            <person name="LaButti K."/>
            <person name="Riley R."/>
            <person name="Lipzen A."/>
            <person name="Clum A."/>
            <person name="Drula E."/>
            <person name="Henrissat B."/>
            <person name="Kohler A."/>
            <person name="Grigoriev I.V."/>
            <person name="Martin F.M."/>
            <person name="Hacquard S."/>
        </authorList>
    </citation>
    <scope>NUCLEOTIDE SEQUENCE</scope>
    <source>
        <strain evidence="3">MPI-CAGE-CH-0235</strain>
    </source>
</reference>
<organism evidence="3 4">
    <name type="scientific">Stachybotrys elegans</name>
    <dbReference type="NCBI Taxonomy" id="80388"/>
    <lineage>
        <taxon>Eukaryota</taxon>
        <taxon>Fungi</taxon>
        <taxon>Dikarya</taxon>
        <taxon>Ascomycota</taxon>
        <taxon>Pezizomycotina</taxon>
        <taxon>Sordariomycetes</taxon>
        <taxon>Hypocreomycetidae</taxon>
        <taxon>Hypocreales</taxon>
        <taxon>Stachybotryaceae</taxon>
        <taxon>Stachybotrys</taxon>
    </lineage>
</organism>
<dbReference type="AlphaFoldDB" id="A0A8K0WU38"/>
<dbReference type="GO" id="GO:0005634">
    <property type="term" value="C:nucleus"/>
    <property type="evidence" value="ECO:0007669"/>
    <property type="project" value="TreeGrafter"/>
</dbReference>
<evidence type="ECO:0000313" key="4">
    <source>
        <dbReference type="Proteomes" id="UP000813444"/>
    </source>
</evidence>
<feature type="compositionally biased region" description="Acidic residues" evidence="1">
    <location>
        <begin position="391"/>
        <end position="406"/>
    </location>
</feature>
<dbReference type="PANTHER" id="PTHR13483:SF11">
    <property type="entry name" value="ZINC FINGER HIT DOMAIN-CONTAINING PROTEIN 3"/>
    <property type="match status" value="1"/>
</dbReference>
<sequence>MDLTKGDSVPLLVKHKAWSECNGKRDQTAFVTRSKLRTPAGIDHDYNFLHGIELSMERAERVIIGDRGLVEEDELRPLTVREVKWRQGRDGKRRKVIVTRVLREAKGRVLERNLASRLKAHNIQLVCMPMGMSRQRENTTTLNRRTGRINWQVEWLTFTHGSGGGDMSKPRRLLSKVMDDATIYDAYQEVVLQNQGSEEDRQLRRTKKARLGAQSPTNSAWNPASDTIQDPTNSTWLSHHGPEVDLWASDKDAVIENEYDFFLARLPQRSGSPNIVTRIGPKECLRDILANTKVLEFPAVYVLRGGSPLPEGFALGPKDKNRSQGVKRKAGGQDPRAAGRTGKKRAKKEDNLEEGEVGGDDSEGEADSGSDEEGEGGGQDGSVGLEAGEVIAEESFGEESDSDSESSESSSSDSDSD</sequence>
<protein>
    <recommendedName>
        <fullName evidence="2">BCD1 alpha/beta domain-containing protein</fullName>
    </recommendedName>
</protein>
<dbReference type="EMBL" id="JAGPNK010000005">
    <property type="protein sequence ID" value="KAH7321233.1"/>
    <property type="molecule type" value="Genomic_DNA"/>
</dbReference>
<dbReference type="GO" id="GO:0048254">
    <property type="term" value="P:snoRNA localization"/>
    <property type="evidence" value="ECO:0007669"/>
    <property type="project" value="TreeGrafter"/>
</dbReference>
<evidence type="ECO:0000256" key="1">
    <source>
        <dbReference type="SAM" id="MobiDB-lite"/>
    </source>
</evidence>
<accession>A0A8K0WU38</accession>
<feature type="region of interest" description="Disordered" evidence="1">
    <location>
        <begin position="311"/>
        <end position="417"/>
    </location>
</feature>
<dbReference type="GO" id="GO:0070761">
    <property type="term" value="C:pre-snoRNP complex"/>
    <property type="evidence" value="ECO:0007669"/>
    <property type="project" value="TreeGrafter"/>
</dbReference>
<name>A0A8K0WU38_9HYPO</name>
<evidence type="ECO:0000313" key="3">
    <source>
        <dbReference type="EMBL" id="KAH7321233.1"/>
    </source>
</evidence>
<proteinExistence type="predicted"/>
<comment type="caution">
    <text evidence="3">The sequence shown here is derived from an EMBL/GenBank/DDBJ whole genome shotgun (WGS) entry which is preliminary data.</text>
</comment>
<evidence type="ECO:0000259" key="2">
    <source>
        <dbReference type="Pfam" id="PF25790"/>
    </source>
</evidence>
<dbReference type="Proteomes" id="UP000813444">
    <property type="component" value="Unassembled WGS sequence"/>
</dbReference>